<comment type="caution">
    <text evidence="5">The sequence shown here is derived from an EMBL/GenBank/DDBJ whole genome shotgun (WGS) entry which is preliminary data.</text>
</comment>
<dbReference type="PROSITE" id="PS01124">
    <property type="entry name" value="HTH_ARAC_FAMILY_2"/>
    <property type="match status" value="1"/>
</dbReference>
<dbReference type="PROSITE" id="PS00041">
    <property type="entry name" value="HTH_ARAC_FAMILY_1"/>
    <property type="match status" value="1"/>
</dbReference>
<feature type="domain" description="HTH araC/xylS-type" evidence="4">
    <location>
        <begin position="139"/>
        <end position="237"/>
    </location>
</feature>
<evidence type="ECO:0000256" key="2">
    <source>
        <dbReference type="ARBA" id="ARBA00023125"/>
    </source>
</evidence>
<dbReference type="PANTHER" id="PTHR43280">
    <property type="entry name" value="ARAC-FAMILY TRANSCRIPTIONAL REGULATOR"/>
    <property type="match status" value="1"/>
</dbReference>
<sequence>MMPEFYRFWYVREGGGALKVDGREVEMKPGQLYLIPPNTFQSFAAEPHVTVSMYWCHFRASIGDAEMFDLLKLPLYVVPDQEERMVLLFEQLIEAYRSLRLTKELRTRAKLLEILAVFLEHGGINEATVREIEPFEKLDAVLKYIEEHLSERIAVEDLARLVYLHPNYFIGYFRNLMGHAPAQYVTMRRLERAKLLLELREELSITDIAQQVGMQGHYLSRMFRQYTGLTPSRYRQIYCDGAKGISHDDDEEDEEGSEDA</sequence>
<dbReference type="GO" id="GO:0003700">
    <property type="term" value="F:DNA-binding transcription factor activity"/>
    <property type="evidence" value="ECO:0007669"/>
    <property type="project" value="InterPro"/>
</dbReference>
<evidence type="ECO:0000313" key="6">
    <source>
        <dbReference type="Proteomes" id="UP000558113"/>
    </source>
</evidence>
<keyword evidence="2" id="KW-0238">DNA-binding</keyword>
<evidence type="ECO:0000313" key="5">
    <source>
        <dbReference type="EMBL" id="NBC72010.1"/>
    </source>
</evidence>
<keyword evidence="6" id="KW-1185">Reference proteome</keyword>
<dbReference type="SMART" id="SM00342">
    <property type="entry name" value="HTH_ARAC"/>
    <property type="match status" value="1"/>
</dbReference>
<dbReference type="Pfam" id="PF02311">
    <property type="entry name" value="AraC_binding"/>
    <property type="match status" value="1"/>
</dbReference>
<dbReference type="SUPFAM" id="SSF46689">
    <property type="entry name" value="Homeodomain-like"/>
    <property type="match status" value="2"/>
</dbReference>
<name>A0A7X4YT47_9BACL</name>
<dbReference type="InterPro" id="IPR018062">
    <property type="entry name" value="HTH_AraC-typ_CS"/>
</dbReference>
<evidence type="ECO:0000256" key="3">
    <source>
        <dbReference type="ARBA" id="ARBA00023163"/>
    </source>
</evidence>
<dbReference type="InterPro" id="IPR037923">
    <property type="entry name" value="HTH-like"/>
</dbReference>
<dbReference type="EMBL" id="JAAAMU010000015">
    <property type="protein sequence ID" value="NBC72010.1"/>
    <property type="molecule type" value="Genomic_DNA"/>
</dbReference>
<dbReference type="GO" id="GO:0043565">
    <property type="term" value="F:sequence-specific DNA binding"/>
    <property type="evidence" value="ECO:0007669"/>
    <property type="project" value="InterPro"/>
</dbReference>
<organism evidence="5 6">
    <name type="scientific">Paenibacillus sacheonensis</name>
    <dbReference type="NCBI Taxonomy" id="742054"/>
    <lineage>
        <taxon>Bacteria</taxon>
        <taxon>Bacillati</taxon>
        <taxon>Bacillota</taxon>
        <taxon>Bacilli</taxon>
        <taxon>Bacillales</taxon>
        <taxon>Paenibacillaceae</taxon>
        <taxon>Paenibacillus</taxon>
    </lineage>
</organism>
<dbReference type="Pfam" id="PF12833">
    <property type="entry name" value="HTH_18"/>
    <property type="match status" value="1"/>
</dbReference>
<evidence type="ECO:0000256" key="1">
    <source>
        <dbReference type="ARBA" id="ARBA00023015"/>
    </source>
</evidence>
<dbReference type="Gene3D" id="2.60.120.280">
    <property type="entry name" value="Regulatory protein AraC"/>
    <property type="match status" value="1"/>
</dbReference>
<keyword evidence="3" id="KW-0804">Transcription</keyword>
<dbReference type="Proteomes" id="UP000558113">
    <property type="component" value="Unassembled WGS sequence"/>
</dbReference>
<dbReference type="InterPro" id="IPR009057">
    <property type="entry name" value="Homeodomain-like_sf"/>
</dbReference>
<gene>
    <name evidence="5" type="ORF">GT003_23695</name>
</gene>
<evidence type="ECO:0000259" key="4">
    <source>
        <dbReference type="PROSITE" id="PS01124"/>
    </source>
</evidence>
<dbReference type="OrthoDB" id="9780667at2"/>
<protein>
    <submittedName>
        <fullName evidence="5">AraC family transcriptional regulator</fullName>
    </submittedName>
</protein>
<dbReference type="SUPFAM" id="SSF51215">
    <property type="entry name" value="Regulatory protein AraC"/>
    <property type="match status" value="1"/>
</dbReference>
<dbReference type="PANTHER" id="PTHR43280:SF2">
    <property type="entry name" value="HTH-TYPE TRANSCRIPTIONAL REGULATOR EXSA"/>
    <property type="match status" value="1"/>
</dbReference>
<accession>A0A7X4YT47</accession>
<reference evidence="5 6" key="1">
    <citation type="submission" date="2020-01" db="EMBL/GenBank/DDBJ databases">
        <title>Paenibacillus soybeanensis sp. nov. isolated from the nodules of soybean (Glycine max(L.) Merr).</title>
        <authorList>
            <person name="Wang H."/>
        </authorList>
    </citation>
    <scope>NUCLEOTIDE SEQUENCE [LARGE SCALE GENOMIC DNA]</scope>
    <source>
        <strain evidence="5 6">DSM 23054</strain>
    </source>
</reference>
<dbReference type="Gene3D" id="1.10.10.60">
    <property type="entry name" value="Homeodomain-like"/>
    <property type="match status" value="2"/>
</dbReference>
<keyword evidence="1" id="KW-0805">Transcription regulation</keyword>
<proteinExistence type="predicted"/>
<dbReference type="InterPro" id="IPR003313">
    <property type="entry name" value="AraC-bd"/>
</dbReference>
<dbReference type="InterPro" id="IPR018060">
    <property type="entry name" value="HTH_AraC"/>
</dbReference>
<dbReference type="AlphaFoldDB" id="A0A7X4YT47"/>